<evidence type="ECO:0000259" key="5">
    <source>
        <dbReference type="Pfam" id="PF01494"/>
    </source>
</evidence>
<dbReference type="PANTHER" id="PTHR43004">
    <property type="entry name" value="TRK SYSTEM POTASSIUM UPTAKE PROTEIN"/>
    <property type="match status" value="1"/>
</dbReference>
<dbReference type="NCBIfam" id="NF004832">
    <property type="entry name" value="PRK06184.1"/>
    <property type="match status" value="1"/>
</dbReference>
<evidence type="ECO:0000256" key="2">
    <source>
        <dbReference type="ARBA" id="ARBA00007801"/>
    </source>
</evidence>
<evidence type="ECO:0000256" key="1">
    <source>
        <dbReference type="ARBA" id="ARBA00001974"/>
    </source>
</evidence>
<gene>
    <name evidence="6" type="ORF">PQ456_08645</name>
</gene>
<dbReference type="GO" id="GO:0016709">
    <property type="term" value="F:oxidoreductase activity, acting on paired donors, with incorporation or reduction of molecular oxygen, NAD(P)H as one donor, and incorporation of one atom of oxygen"/>
    <property type="evidence" value="ECO:0007669"/>
    <property type="project" value="UniProtKB-ARBA"/>
</dbReference>
<reference evidence="6 7" key="1">
    <citation type="submission" date="2023-02" db="EMBL/GenBank/DDBJ databases">
        <title>Genome sequence of Paenibacillus kyungheensis KACC 18744.</title>
        <authorList>
            <person name="Kim S."/>
            <person name="Heo J."/>
            <person name="Kwon S.-W."/>
        </authorList>
    </citation>
    <scope>NUCLEOTIDE SEQUENCE [LARGE SCALE GENOMIC DNA]</scope>
    <source>
        <strain evidence="6 7">KACC 18744</strain>
    </source>
</reference>
<keyword evidence="6" id="KW-0503">Monooxygenase</keyword>
<evidence type="ECO:0000313" key="6">
    <source>
        <dbReference type="EMBL" id="WCT57560.1"/>
    </source>
</evidence>
<dbReference type="InterPro" id="IPR036249">
    <property type="entry name" value="Thioredoxin-like_sf"/>
</dbReference>
<proteinExistence type="inferred from homology"/>
<keyword evidence="4" id="KW-0274">FAD</keyword>
<organism evidence="6 7">
    <name type="scientific">Paenibacillus kyungheensis</name>
    <dbReference type="NCBI Taxonomy" id="1452732"/>
    <lineage>
        <taxon>Bacteria</taxon>
        <taxon>Bacillati</taxon>
        <taxon>Bacillota</taxon>
        <taxon>Bacilli</taxon>
        <taxon>Bacillales</taxon>
        <taxon>Paenibacillaceae</taxon>
        <taxon>Paenibacillus</taxon>
    </lineage>
</organism>
<dbReference type="InterPro" id="IPR036188">
    <property type="entry name" value="FAD/NAD-bd_sf"/>
</dbReference>
<dbReference type="Pfam" id="PF01494">
    <property type="entry name" value="FAD_binding_3"/>
    <property type="match status" value="1"/>
</dbReference>
<dbReference type="RefSeq" id="WP_273615755.1">
    <property type="nucleotide sequence ID" value="NZ_CP117416.1"/>
</dbReference>
<dbReference type="GO" id="GO:0071949">
    <property type="term" value="F:FAD binding"/>
    <property type="evidence" value="ECO:0007669"/>
    <property type="project" value="InterPro"/>
</dbReference>
<sequence>MDTLFSSVDVLIVGAGPTGLTLACDLARRHINHRIIDKNPVYNVASRSKAIQPRSLEVVDDLEAIDYILDTGVVDLPVRYHTPDGKSIDRPSITVAVSSKFETPYLNPVWIAQFDVEKALRDRYAVLGGQVELGVEAVQLIQDLNGVTVTVKTPQGEEQIHARYVVGADGGKSNIRKFIQLPLVGETYDDERWYLGDIQLEGLDHDHIHIWTSSEGMLGLTPLPKSNIWQLQATIPTEIQNPAEPSLEMYQAMLDQRAGAGLVKITHASWLSIYRVNVRMVECYHNNRVFLAGDAAHVHSPAGGQGMNTGIQDAYNLGWKLAAVLQGADATLLHTYDEERRPIAQAVLQDSSKKIKAITATVTESRSLSQSLSTVSDDLTSGLPISYRSSSLTRSFTGKDTLLLLPGDRAPNADILQNKEFSGNIFDLLRGTHWTVLAFVNHTDSSVLENLIHDQLRLYCILPSDTKRTDHIIDHAGNAYRIYNILSEELLLIRPDGYIALRTSIEESSSILQYLNSIYCSHTPVK</sequence>
<dbReference type="InterPro" id="IPR002938">
    <property type="entry name" value="FAD-bd"/>
</dbReference>
<dbReference type="Gene3D" id="3.40.30.120">
    <property type="match status" value="1"/>
</dbReference>
<dbReference type="EMBL" id="CP117416">
    <property type="protein sequence ID" value="WCT57560.1"/>
    <property type="molecule type" value="Genomic_DNA"/>
</dbReference>
<evidence type="ECO:0000256" key="4">
    <source>
        <dbReference type="ARBA" id="ARBA00022827"/>
    </source>
</evidence>
<dbReference type="Gene3D" id="3.50.50.60">
    <property type="entry name" value="FAD/NAD(P)-binding domain"/>
    <property type="match status" value="1"/>
</dbReference>
<keyword evidence="7" id="KW-1185">Reference proteome</keyword>
<dbReference type="PANTHER" id="PTHR43004:SF19">
    <property type="entry name" value="BINDING MONOOXYGENASE, PUTATIVE (JCVI)-RELATED"/>
    <property type="match status" value="1"/>
</dbReference>
<keyword evidence="3" id="KW-0285">Flavoprotein</keyword>
<dbReference type="AlphaFoldDB" id="A0AAX3M5I0"/>
<evidence type="ECO:0000256" key="3">
    <source>
        <dbReference type="ARBA" id="ARBA00022630"/>
    </source>
</evidence>
<accession>A0AAX3M5I0</accession>
<evidence type="ECO:0000313" key="7">
    <source>
        <dbReference type="Proteomes" id="UP001220509"/>
    </source>
</evidence>
<protein>
    <submittedName>
        <fullName evidence="6">FAD-dependent monooxygenase</fullName>
    </submittedName>
</protein>
<keyword evidence="6" id="KW-0560">Oxidoreductase</keyword>
<dbReference type="Gene3D" id="3.30.70.2450">
    <property type="match status" value="1"/>
</dbReference>
<dbReference type="SUPFAM" id="SSF51905">
    <property type="entry name" value="FAD/NAD(P)-binding domain"/>
    <property type="match status" value="1"/>
</dbReference>
<dbReference type="Proteomes" id="UP001220509">
    <property type="component" value="Chromosome"/>
</dbReference>
<dbReference type="SUPFAM" id="SSF52833">
    <property type="entry name" value="Thioredoxin-like"/>
    <property type="match status" value="1"/>
</dbReference>
<dbReference type="PRINTS" id="PR00420">
    <property type="entry name" value="RNGMNOXGNASE"/>
</dbReference>
<dbReference type="KEGG" id="pka:PQ456_08645"/>
<name>A0AAX3M5I0_9BACL</name>
<feature type="domain" description="FAD-binding" evidence="5">
    <location>
        <begin position="8"/>
        <end position="350"/>
    </location>
</feature>
<comment type="cofactor">
    <cofactor evidence="1">
        <name>FAD</name>
        <dbReference type="ChEBI" id="CHEBI:57692"/>
    </cofactor>
</comment>
<dbReference type="InterPro" id="IPR050641">
    <property type="entry name" value="RIFMO-like"/>
</dbReference>
<comment type="similarity">
    <text evidence="2">Belongs to the PheA/TfdB FAD monooxygenase family.</text>
</comment>